<evidence type="ECO:0000313" key="2">
    <source>
        <dbReference type="Proteomes" id="UP000015520"/>
    </source>
</evidence>
<dbReference type="STRING" id="1172190.M947_11155"/>
<gene>
    <name evidence="1" type="ORF">M947_11155</name>
</gene>
<keyword evidence="2" id="KW-1185">Reference proteome</keyword>
<sequence length="85" mass="10178">MQTLSVQIQDSYVQQFMNFVNNSHSNITVSKDKNLEFDPYFYERKKDLEQIIEDSENGTIELLSQEQYDKEMEIFFKDLKANENL</sequence>
<comment type="caution">
    <text evidence="1">The sequence shown here is derived from an EMBL/GenBank/DDBJ whole genome shotgun (WGS) entry which is preliminary data.</text>
</comment>
<dbReference type="AlphaFoldDB" id="T0KLV9"/>
<evidence type="ECO:0000313" key="1">
    <source>
        <dbReference type="EMBL" id="EQB34373.1"/>
    </source>
</evidence>
<accession>T0KLV9</accession>
<dbReference type="Proteomes" id="UP000015520">
    <property type="component" value="Unassembled WGS sequence"/>
</dbReference>
<dbReference type="RefSeq" id="WP_021288464.1">
    <property type="nucleotide sequence ID" value="NZ_AUPZ01000020.1"/>
</dbReference>
<reference evidence="1 2" key="1">
    <citation type="submission" date="2013-07" db="EMBL/GenBank/DDBJ databases">
        <title>Sulfurimonas hongkongensis AST-10 Genome Sequencing.</title>
        <authorList>
            <person name="Cai L."/>
            <person name="Zhang T."/>
        </authorList>
    </citation>
    <scope>NUCLEOTIDE SEQUENCE [LARGE SCALE GENOMIC DNA]</scope>
    <source>
        <strain evidence="1 2">AST-10</strain>
    </source>
</reference>
<organism evidence="1 2">
    <name type="scientific">Sulfurimonas hongkongensis</name>
    <dbReference type="NCBI Taxonomy" id="1172190"/>
    <lineage>
        <taxon>Bacteria</taxon>
        <taxon>Pseudomonadati</taxon>
        <taxon>Campylobacterota</taxon>
        <taxon>Epsilonproteobacteria</taxon>
        <taxon>Campylobacterales</taxon>
        <taxon>Sulfurimonadaceae</taxon>
        <taxon>Sulfurimonas</taxon>
    </lineage>
</organism>
<protein>
    <submittedName>
        <fullName evidence="1">Uncharacterized protein</fullName>
    </submittedName>
</protein>
<dbReference type="PATRIC" id="fig|1172190.3.peg.2150"/>
<name>T0KLV9_9BACT</name>
<dbReference type="OrthoDB" id="5336266at2"/>
<dbReference type="EMBL" id="AUPZ01000020">
    <property type="protein sequence ID" value="EQB34373.1"/>
    <property type="molecule type" value="Genomic_DNA"/>
</dbReference>
<proteinExistence type="predicted"/>